<dbReference type="RefSeq" id="WP_075635365.1">
    <property type="nucleotide sequence ID" value="NZ_MKIO01000031.1"/>
</dbReference>
<dbReference type="SMART" id="SM00382">
    <property type="entry name" value="AAA"/>
    <property type="match status" value="1"/>
</dbReference>
<evidence type="ECO:0000256" key="2">
    <source>
        <dbReference type="ARBA" id="ARBA00022448"/>
    </source>
</evidence>
<evidence type="ECO:0000256" key="4">
    <source>
        <dbReference type="ARBA" id="ARBA00022840"/>
    </source>
</evidence>
<gene>
    <name evidence="6" type="ORF">BJF92_13430</name>
</gene>
<comment type="similarity">
    <text evidence="1">Belongs to the ABC transporter superfamily.</text>
</comment>
<dbReference type="InterPro" id="IPR003593">
    <property type="entry name" value="AAA+_ATPase"/>
</dbReference>
<dbReference type="PANTHER" id="PTHR43776:SF7">
    <property type="entry name" value="D,D-DIPEPTIDE TRANSPORT ATP-BINDING PROTEIN DDPF-RELATED"/>
    <property type="match status" value="1"/>
</dbReference>
<dbReference type="Gene3D" id="3.40.50.300">
    <property type="entry name" value="P-loop containing nucleotide triphosphate hydrolases"/>
    <property type="match status" value="1"/>
</dbReference>
<feature type="domain" description="ABC transporter" evidence="5">
    <location>
        <begin position="6"/>
        <end position="246"/>
    </location>
</feature>
<accession>A0A1Q9AHY4</accession>
<organism evidence="6 7">
    <name type="scientific">Xaviernesmea rhizosphaerae</name>
    <dbReference type="NCBI Taxonomy" id="1672749"/>
    <lineage>
        <taxon>Bacteria</taxon>
        <taxon>Pseudomonadati</taxon>
        <taxon>Pseudomonadota</taxon>
        <taxon>Alphaproteobacteria</taxon>
        <taxon>Hyphomicrobiales</taxon>
        <taxon>Rhizobiaceae</taxon>
        <taxon>Rhizobium/Agrobacterium group</taxon>
        <taxon>Xaviernesmea</taxon>
    </lineage>
</organism>
<protein>
    <submittedName>
        <fullName evidence="6">Peptide ABC transporter ATP-binding protein</fullName>
    </submittedName>
</protein>
<dbReference type="CDD" id="cd03257">
    <property type="entry name" value="ABC_NikE_OppD_transporters"/>
    <property type="match status" value="1"/>
</dbReference>
<dbReference type="AlphaFoldDB" id="A0A1Q9AHY4"/>
<dbReference type="PROSITE" id="PS00211">
    <property type="entry name" value="ABC_TRANSPORTER_1"/>
    <property type="match status" value="1"/>
</dbReference>
<evidence type="ECO:0000313" key="7">
    <source>
        <dbReference type="Proteomes" id="UP000186143"/>
    </source>
</evidence>
<dbReference type="InterPro" id="IPR050319">
    <property type="entry name" value="ABC_transp_ATP-bind"/>
</dbReference>
<dbReference type="PROSITE" id="PS50893">
    <property type="entry name" value="ABC_TRANSPORTER_2"/>
    <property type="match status" value="1"/>
</dbReference>
<proteinExistence type="inferred from homology"/>
<dbReference type="SUPFAM" id="SSF52540">
    <property type="entry name" value="P-loop containing nucleoside triphosphate hydrolases"/>
    <property type="match status" value="1"/>
</dbReference>
<dbReference type="InterPro" id="IPR003439">
    <property type="entry name" value="ABC_transporter-like_ATP-bd"/>
</dbReference>
<evidence type="ECO:0000256" key="3">
    <source>
        <dbReference type="ARBA" id="ARBA00022741"/>
    </source>
</evidence>
<evidence type="ECO:0000259" key="5">
    <source>
        <dbReference type="PROSITE" id="PS50893"/>
    </source>
</evidence>
<keyword evidence="4 6" id="KW-0067">ATP-binding</keyword>
<comment type="caution">
    <text evidence="6">The sequence shown here is derived from an EMBL/GenBank/DDBJ whole genome shotgun (WGS) entry which is preliminary data.</text>
</comment>
<dbReference type="GO" id="GO:0055085">
    <property type="term" value="P:transmembrane transport"/>
    <property type="evidence" value="ECO:0007669"/>
    <property type="project" value="UniProtKB-ARBA"/>
</dbReference>
<dbReference type="PANTHER" id="PTHR43776">
    <property type="entry name" value="TRANSPORT ATP-BINDING PROTEIN"/>
    <property type="match status" value="1"/>
</dbReference>
<evidence type="ECO:0000313" key="6">
    <source>
        <dbReference type="EMBL" id="OLP54805.1"/>
    </source>
</evidence>
<evidence type="ECO:0000256" key="1">
    <source>
        <dbReference type="ARBA" id="ARBA00005417"/>
    </source>
</evidence>
<reference evidence="6 7" key="1">
    <citation type="submission" date="2016-09" db="EMBL/GenBank/DDBJ databases">
        <title>Rhizobium sp. nov., a novel species isolated from the rice rhizosphere.</title>
        <authorList>
            <person name="Zhao J."/>
            <person name="Zhang X."/>
        </authorList>
    </citation>
    <scope>NUCLEOTIDE SEQUENCE [LARGE SCALE GENOMIC DNA]</scope>
    <source>
        <strain evidence="6 7">MH17</strain>
    </source>
</reference>
<dbReference type="STRING" id="1672749.BJF92_13430"/>
<dbReference type="GO" id="GO:0005524">
    <property type="term" value="F:ATP binding"/>
    <property type="evidence" value="ECO:0007669"/>
    <property type="project" value="UniProtKB-KW"/>
</dbReference>
<dbReference type="GO" id="GO:0016887">
    <property type="term" value="F:ATP hydrolysis activity"/>
    <property type="evidence" value="ECO:0007669"/>
    <property type="project" value="InterPro"/>
</dbReference>
<dbReference type="InterPro" id="IPR017871">
    <property type="entry name" value="ABC_transporter-like_CS"/>
</dbReference>
<dbReference type="InterPro" id="IPR027417">
    <property type="entry name" value="P-loop_NTPase"/>
</dbReference>
<dbReference type="Proteomes" id="UP000186143">
    <property type="component" value="Unassembled WGS sequence"/>
</dbReference>
<dbReference type="EMBL" id="MKIO01000031">
    <property type="protein sequence ID" value="OLP54805.1"/>
    <property type="molecule type" value="Genomic_DNA"/>
</dbReference>
<keyword evidence="2" id="KW-0813">Transport</keyword>
<keyword evidence="3" id="KW-0547">Nucleotide-binding</keyword>
<dbReference type="OrthoDB" id="9815712at2"/>
<name>A0A1Q9AHY4_9HYPH</name>
<sequence length="276" mass="29237">MSEPILELNGLGKTFEADGNRVVALSDVSLTFARGGCHAIVGESGSGKTTLANLVLGLMAPTAGEMRFNSVALPGDRGKGHRRAIQLVQQNPLSALNPRRTIGASVRLPLDVHEIGTSSGRAARVAELLQEVGLEPDYAQRSPRGLSGGQRQRVAIARALACEPELIVLDEPTSALDVLVQARVLKLLERLRVEHGLTYLFITHDLAVVRAIATTVSVFQRGRLVESGPVEALFAAPQADYTRQLIGAVPVVTEEEARLRDAIRAGAPMPAAGPGA</sequence>
<dbReference type="Pfam" id="PF00005">
    <property type="entry name" value="ABC_tran"/>
    <property type="match status" value="1"/>
</dbReference>